<dbReference type="GO" id="GO:0055088">
    <property type="term" value="P:lipid homeostasis"/>
    <property type="evidence" value="ECO:0007669"/>
    <property type="project" value="TreeGrafter"/>
</dbReference>
<evidence type="ECO:0000313" key="15">
    <source>
        <dbReference type="EMBL" id="KAF9332881.1"/>
    </source>
</evidence>
<keyword evidence="4 10" id="KW-0285">Flavoprotein</keyword>
<evidence type="ECO:0000256" key="8">
    <source>
        <dbReference type="ARBA" id="ARBA00023098"/>
    </source>
</evidence>
<dbReference type="PANTHER" id="PTHR10909">
    <property type="entry name" value="ELECTRON TRANSPORT OXIDOREDUCTASE"/>
    <property type="match status" value="1"/>
</dbReference>
<dbReference type="InterPro" id="IPR055060">
    <property type="entry name" value="ACOX_C_alpha1"/>
</dbReference>
<evidence type="ECO:0000259" key="14">
    <source>
        <dbReference type="Pfam" id="PF22924"/>
    </source>
</evidence>
<dbReference type="Proteomes" id="UP000696485">
    <property type="component" value="Unassembled WGS sequence"/>
</dbReference>
<reference evidence="15" key="1">
    <citation type="journal article" date="2020" name="Fungal Divers.">
        <title>Resolving the Mortierellaceae phylogeny through synthesis of multi-gene phylogenetics and phylogenomics.</title>
        <authorList>
            <person name="Vandepol N."/>
            <person name="Liber J."/>
            <person name="Desiro A."/>
            <person name="Na H."/>
            <person name="Kennedy M."/>
            <person name="Barry K."/>
            <person name="Grigoriev I.V."/>
            <person name="Miller A.N."/>
            <person name="O'Donnell K."/>
            <person name="Stajich J.E."/>
            <person name="Bonito G."/>
        </authorList>
    </citation>
    <scope>NUCLEOTIDE SEQUENCE</scope>
    <source>
        <strain evidence="15">NVP1</strain>
    </source>
</reference>
<name>A0A9P5VN37_9FUNG</name>
<dbReference type="InterPro" id="IPR036250">
    <property type="entry name" value="AcylCo_DH-like_C"/>
</dbReference>
<feature type="domain" description="Acyl-CoA oxidase C-alpha1" evidence="14">
    <location>
        <begin position="323"/>
        <end position="474"/>
    </location>
</feature>
<evidence type="ECO:0000256" key="4">
    <source>
        <dbReference type="ARBA" id="ARBA00022630"/>
    </source>
</evidence>
<evidence type="ECO:0000313" key="16">
    <source>
        <dbReference type="Proteomes" id="UP000696485"/>
    </source>
</evidence>
<evidence type="ECO:0000259" key="13">
    <source>
        <dbReference type="Pfam" id="PF01756"/>
    </source>
</evidence>
<dbReference type="Pfam" id="PF01756">
    <property type="entry name" value="ACOX"/>
    <property type="match status" value="1"/>
</dbReference>
<organism evidence="15 16">
    <name type="scientific">Podila minutissima</name>
    <dbReference type="NCBI Taxonomy" id="64525"/>
    <lineage>
        <taxon>Eukaryota</taxon>
        <taxon>Fungi</taxon>
        <taxon>Fungi incertae sedis</taxon>
        <taxon>Mucoromycota</taxon>
        <taxon>Mortierellomycotina</taxon>
        <taxon>Mortierellomycetes</taxon>
        <taxon>Mortierellales</taxon>
        <taxon>Mortierellaceae</taxon>
        <taxon>Podila</taxon>
    </lineage>
</organism>
<dbReference type="PIRSF" id="PIRSF000168">
    <property type="entry name" value="Acyl-CoA_oxidase"/>
    <property type="match status" value="1"/>
</dbReference>
<sequence length="671" mass="74425">MTSPTLRLAAIAGHLDSSQDPVSSALSTSVPPVQLNRDTLSILLDGEDQTWRKWLKQPLFKYKYNITKEEAVKLNQARFRYLAENGFRQKWSEPNDPAKYDGIQEALSYYDNALSTMGGAHVGLYSGSIRELGSEELKAKYLPLADSFELPGCFALTELGHGSNPRGIETEAHWDAKQGCYILHTPNTTAQKARTILSLIDMNPEQIYWIGAAAETAIMSVVWAQLYVPHPEDSSRWQHQGIHAFLVPLRDRATHATLPGITIRNCGMKSGLNGMDNGRIWFDHVPVPRTMCLDKYGGINEEGVYESMFQNKDQRFGGQLVNLSEGRVGLAVSSVNMAKIALTIAIRYAQTRRQFGAREFGQLETLIMDYNLHQRRLYPLLAQTYAMHFAARTIAKLKDAEKTELKEIKQFHVISSGLKSLHTWHLLDTLQATREACGGQGLKSSNRIGHMKADCDTMATYEGDNQVMLITVAKGSLPDYSPKKRSALQSFNKDKFVGQTFSDATLLSAEWQLDLFQHHVLAASLRLSTAVAKTRATSAAAAAAGSSSAPSLDSILDQHAALSQEFARAVIEHWILNELVVAERADKTGALTLVRQLHALWKMDMDANMVRRRYVDEGVQERVRDLVGATIHRVHENVDVLVGAFGVPDHLLGSIAGDWVEANGVDGDEDI</sequence>
<dbReference type="SUPFAM" id="SSF47203">
    <property type="entry name" value="Acyl-CoA dehydrogenase C-terminal domain-like"/>
    <property type="match status" value="2"/>
</dbReference>
<dbReference type="InterPro" id="IPR002655">
    <property type="entry name" value="Acyl-CoA_oxidase_C"/>
</dbReference>
<proteinExistence type="inferred from homology"/>
<evidence type="ECO:0000256" key="9">
    <source>
        <dbReference type="ARBA" id="ARBA00023140"/>
    </source>
</evidence>
<evidence type="ECO:0000256" key="12">
    <source>
        <dbReference type="PIRSR" id="PIRSR000168-2"/>
    </source>
</evidence>
<feature type="binding site" evidence="12">
    <location>
        <position position="211"/>
    </location>
    <ligand>
        <name>FAD</name>
        <dbReference type="ChEBI" id="CHEBI:57692"/>
    </ligand>
</feature>
<accession>A0A9P5VN37</accession>
<dbReference type="InterPro" id="IPR009100">
    <property type="entry name" value="AcylCoA_DH/oxidase_NM_dom_sf"/>
</dbReference>
<evidence type="ECO:0000256" key="7">
    <source>
        <dbReference type="ARBA" id="ARBA00023002"/>
    </source>
</evidence>
<keyword evidence="7" id="KW-0560">Oxidoreductase</keyword>
<feature type="domain" description="Acyl-CoA oxidase C-terminal" evidence="13">
    <location>
        <begin position="530"/>
        <end position="657"/>
    </location>
</feature>
<keyword evidence="9" id="KW-0576">Peroxisome</keyword>
<evidence type="ECO:0000256" key="5">
    <source>
        <dbReference type="ARBA" id="ARBA00022827"/>
    </source>
</evidence>
<gene>
    <name evidence="15" type="ORF">BG006_004244</name>
</gene>
<keyword evidence="5 10" id="KW-0274">FAD</keyword>
<evidence type="ECO:0000256" key="11">
    <source>
        <dbReference type="PIRSR" id="PIRSR000168-1"/>
    </source>
</evidence>
<dbReference type="Gene3D" id="2.40.110.10">
    <property type="entry name" value="Butyryl-CoA Dehydrogenase, subunit A, domain 2"/>
    <property type="match status" value="1"/>
</dbReference>
<keyword evidence="16" id="KW-1185">Reference proteome</keyword>
<comment type="similarity">
    <text evidence="3 10">Belongs to the acyl-CoA oxidase family.</text>
</comment>
<comment type="subcellular location">
    <subcellularLocation>
        <location evidence="2">Peroxisome</location>
    </subcellularLocation>
</comment>
<keyword evidence="6" id="KW-0276">Fatty acid metabolism</keyword>
<dbReference type="EMBL" id="JAAAUY010000234">
    <property type="protein sequence ID" value="KAF9332881.1"/>
    <property type="molecule type" value="Genomic_DNA"/>
</dbReference>
<dbReference type="FunFam" id="1.20.140.10:FF:000010">
    <property type="entry name" value="Acyl-coenzyme A oxidase"/>
    <property type="match status" value="1"/>
</dbReference>
<keyword evidence="8" id="KW-0443">Lipid metabolism</keyword>
<evidence type="ECO:0000256" key="2">
    <source>
        <dbReference type="ARBA" id="ARBA00004275"/>
    </source>
</evidence>
<dbReference type="PANTHER" id="PTHR10909:SF352">
    <property type="entry name" value="ACYL-COENZYME A OXIDASE-LIKE PROTEIN"/>
    <property type="match status" value="1"/>
</dbReference>
<dbReference type="InterPro" id="IPR012258">
    <property type="entry name" value="Acyl-CoA_oxidase"/>
</dbReference>
<feature type="binding site" evidence="12">
    <location>
        <position position="157"/>
    </location>
    <ligand>
        <name>FAD</name>
        <dbReference type="ChEBI" id="CHEBI:57692"/>
    </ligand>
</feature>
<evidence type="ECO:0000256" key="1">
    <source>
        <dbReference type="ARBA" id="ARBA00001974"/>
    </source>
</evidence>
<dbReference type="GO" id="GO:0071949">
    <property type="term" value="F:FAD binding"/>
    <property type="evidence" value="ECO:0007669"/>
    <property type="project" value="InterPro"/>
</dbReference>
<evidence type="ECO:0000256" key="10">
    <source>
        <dbReference type="PIRNR" id="PIRNR000168"/>
    </source>
</evidence>
<dbReference type="Pfam" id="PF22924">
    <property type="entry name" value="ACOX_C_alpha1"/>
    <property type="match status" value="1"/>
</dbReference>
<dbReference type="GO" id="GO:0005777">
    <property type="term" value="C:peroxisome"/>
    <property type="evidence" value="ECO:0007669"/>
    <property type="project" value="UniProtKB-SubCell"/>
</dbReference>
<dbReference type="Gene3D" id="1.20.140.10">
    <property type="entry name" value="Butyryl-CoA Dehydrogenase, subunit A, domain 3"/>
    <property type="match status" value="1"/>
</dbReference>
<comment type="caution">
    <text evidence="15">The sequence shown here is derived from an EMBL/GenBank/DDBJ whole genome shotgun (WGS) entry which is preliminary data.</text>
</comment>
<dbReference type="GO" id="GO:0033540">
    <property type="term" value="P:fatty acid beta-oxidation using acyl-CoA oxidase"/>
    <property type="evidence" value="ECO:0007669"/>
    <property type="project" value="TreeGrafter"/>
</dbReference>
<feature type="active site" description="Proton acceptor" evidence="11">
    <location>
        <position position="462"/>
    </location>
</feature>
<comment type="cofactor">
    <cofactor evidence="1">
        <name>FAD</name>
        <dbReference type="ChEBI" id="CHEBI:57692"/>
    </cofactor>
</comment>
<dbReference type="GO" id="GO:0003997">
    <property type="term" value="F:acyl-CoA oxidase activity"/>
    <property type="evidence" value="ECO:0007669"/>
    <property type="project" value="InterPro"/>
</dbReference>
<dbReference type="InterPro" id="IPR046373">
    <property type="entry name" value="Acyl-CoA_Oxase/DH_mid-dom_sf"/>
</dbReference>
<evidence type="ECO:0000256" key="3">
    <source>
        <dbReference type="ARBA" id="ARBA00006288"/>
    </source>
</evidence>
<protein>
    <recommendedName>
        <fullName evidence="10">Acyl-coenzyme A oxidase</fullName>
    </recommendedName>
</protein>
<dbReference type="SUPFAM" id="SSF56645">
    <property type="entry name" value="Acyl-CoA dehydrogenase NM domain-like"/>
    <property type="match status" value="1"/>
</dbReference>
<evidence type="ECO:0000256" key="6">
    <source>
        <dbReference type="ARBA" id="ARBA00022832"/>
    </source>
</evidence>
<dbReference type="GO" id="GO:0005504">
    <property type="term" value="F:fatty acid binding"/>
    <property type="evidence" value="ECO:0007669"/>
    <property type="project" value="TreeGrafter"/>
</dbReference>
<dbReference type="AlphaFoldDB" id="A0A9P5VN37"/>